<organism evidence="3 4">
    <name type="scientific">Ohtaekwangia koreensis</name>
    <dbReference type="NCBI Taxonomy" id="688867"/>
    <lineage>
        <taxon>Bacteria</taxon>
        <taxon>Pseudomonadati</taxon>
        <taxon>Bacteroidota</taxon>
        <taxon>Cytophagia</taxon>
        <taxon>Cytophagales</taxon>
        <taxon>Fulvivirgaceae</taxon>
        <taxon>Ohtaekwangia</taxon>
    </lineage>
</organism>
<dbReference type="RefSeq" id="WP_079685550.1">
    <property type="nucleotide sequence ID" value="NZ_FUZU01000001.1"/>
</dbReference>
<accession>A0A1T5JCE3</accession>
<sequence>MKKITYSVLMLIALGGAFMVSCKGGKDKKAPSGEKEVVVPCSGSDFFTTNKFFRANSIGESMDQVTSKKKALANARAELAASIQTTVKAVTDNYTNSREMNNKEQVEERFEQLNREIVDQKLTGLKTICEKLMKTEDGNYKTYIAIELSADELVATYNERLSKDERLKIDYDYEKFKETFDKEMEKLGNN</sequence>
<dbReference type="AlphaFoldDB" id="A0A1T5JCE3"/>
<evidence type="ECO:0000313" key="4">
    <source>
        <dbReference type="Proteomes" id="UP000190961"/>
    </source>
</evidence>
<keyword evidence="1" id="KW-0175">Coiled coil</keyword>
<evidence type="ECO:0000256" key="1">
    <source>
        <dbReference type="SAM" id="Coils"/>
    </source>
</evidence>
<feature type="coiled-coil region" evidence="1">
    <location>
        <begin position="96"/>
        <end position="123"/>
    </location>
</feature>
<feature type="chain" id="PRO_5012685126" evidence="2">
    <location>
        <begin position="23"/>
        <end position="190"/>
    </location>
</feature>
<dbReference type="EMBL" id="FUZU01000001">
    <property type="protein sequence ID" value="SKC48996.1"/>
    <property type="molecule type" value="Genomic_DNA"/>
</dbReference>
<dbReference type="STRING" id="688867.SAMN05660236_0969"/>
<keyword evidence="3" id="KW-0449">Lipoprotein</keyword>
<feature type="signal peptide" evidence="2">
    <location>
        <begin position="1"/>
        <end position="22"/>
    </location>
</feature>
<dbReference type="OrthoDB" id="1467026at2"/>
<keyword evidence="2" id="KW-0732">Signal</keyword>
<evidence type="ECO:0000256" key="2">
    <source>
        <dbReference type="SAM" id="SignalP"/>
    </source>
</evidence>
<gene>
    <name evidence="3" type="ORF">SAMN05660236_0969</name>
</gene>
<proteinExistence type="predicted"/>
<name>A0A1T5JCE3_9BACT</name>
<reference evidence="3 4" key="1">
    <citation type="submission" date="2017-02" db="EMBL/GenBank/DDBJ databases">
        <authorList>
            <person name="Peterson S.W."/>
        </authorList>
    </citation>
    <scope>NUCLEOTIDE SEQUENCE [LARGE SCALE GENOMIC DNA]</scope>
    <source>
        <strain evidence="3 4">DSM 25262</strain>
    </source>
</reference>
<dbReference type="Proteomes" id="UP000190961">
    <property type="component" value="Unassembled WGS sequence"/>
</dbReference>
<dbReference type="PROSITE" id="PS51257">
    <property type="entry name" value="PROKAR_LIPOPROTEIN"/>
    <property type="match status" value="1"/>
</dbReference>
<keyword evidence="4" id="KW-1185">Reference proteome</keyword>
<evidence type="ECO:0000313" key="3">
    <source>
        <dbReference type="EMBL" id="SKC48996.1"/>
    </source>
</evidence>
<protein>
    <submittedName>
        <fullName evidence="3">LPP20 lipoprotein</fullName>
    </submittedName>
</protein>